<keyword evidence="3" id="KW-1185">Reference proteome</keyword>
<reference evidence="2 3" key="1">
    <citation type="submission" date="2024-09" db="EMBL/GenBank/DDBJ databases">
        <authorList>
            <person name="Sun Q."/>
            <person name="Mori K."/>
        </authorList>
    </citation>
    <scope>NUCLEOTIDE SEQUENCE [LARGE SCALE GENOMIC DNA]</scope>
    <source>
        <strain evidence="2 3">TBRC 4576</strain>
    </source>
</reference>
<dbReference type="EMBL" id="JBHLZY010000025">
    <property type="protein sequence ID" value="MFB9770102.1"/>
    <property type="molecule type" value="Genomic_DNA"/>
</dbReference>
<proteinExistence type="predicted"/>
<feature type="compositionally biased region" description="Basic and acidic residues" evidence="1">
    <location>
        <begin position="8"/>
        <end position="22"/>
    </location>
</feature>
<name>A0ABV5WVC0_9LACO</name>
<feature type="region of interest" description="Disordered" evidence="1">
    <location>
        <begin position="1"/>
        <end position="22"/>
    </location>
</feature>
<comment type="caution">
    <text evidence="2">The sequence shown here is derived from an EMBL/GenBank/DDBJ whole genome shotgun (WGS) entry which is preliminary data.</text>
</comment>
<evidence type="ECO:0000256" key="1">
    <source>
        <dbReference type="SAM" id="MobiDB-lite"/>
    </source>
</evidence>
<accession>A0ABV5WVC0</accession>
<sequence length="267" mass="29652">MAKTNQQRAKEQADQIDRQTKHDGRISKEVAATLALFLSFWYAFVEGNGDYDHASDSQLANQQLKQQVDQDARQAGVKTKPASTNDDLLQYAGYVYASILAFKLVDHVGGKLSEIVVRTAKNVQNMYGGGSGGGNYGDIVDKLMDGAKWSDRIWANQDQLRADLTAEMKRALLTHDNPVTQTSKLRKKFKVADYQSRRILRTESSRVMNAVTLQKISDEGYKHVVWVANSGACRACASHEGEIRTLKQADGVIPFHPNCLCTWAAVD</sequence>
<evidence type="ECO:0000313" key="2">
    <source>
        <dbReference type="EMBL" id="MFB9770102.1"/>
    </source>
</evidence>
<evidence type="ECO:0000313" key="3">
    <source>
        <dbReference type="Proteomes" id="UP001589691"/>
    </source>
</evidence>
<protein>
    <submittedName>
        <fullName evidence="2">Phage head morphogenesis protein</fullName>
    </submittedName>
</protein>
<dbReference type="Proteomes" id="UP001589691">
    <property type="component" value="Unassembled WGS sequence"/>
</dbReference>
<organism evidence="2 3">
    <name type="scientific">Lactiplantibacillus modestisalitolerans</name>
    <dbReference type="NCBI Taxonomy" id="1457219"/>
    <lineage>
        <taxon>Bacteria</taxon>
        <taxon>Bacillati</taxon>
        <taxon>Bacillota</taxon>
        <taxon>Bacilli</taxon>
        <taxon>Lactobacillales</taxon>
        <taxon>Lactobacillaceae</taxon>
        <taxon>Lactiplantibacillus</taxon>
    </lineage>
</organism>
<gene>
    <name evidence="2" type="ORF">ACFFLI_09540</name>
</gene>
<dbReference type="RefSeq" id="WP_225424369.1">
    <property type="nucleotide sequence ID" value="NZ_BJEA01000004.1"/>
</dbReference>